<dbReference type="AlphaFoldDB" id="A0AA38U3Q6"/>
<protein>
    <recommendedName>
        <fullName evidence="7">Reverse transcriptase RNase H-like domain-containing protein</fullName>
    </recommendedName>
</protein>
<keyword evidence="9" id="KW-1185">Reference proteome</keyword>
<evidence type="ECO:0000313" key="8">
    <source>
        <dbReference type="EMBL" id="KAJ3831060.1"/>
    </source>
</evidence>
<keyword evidence="6" id="KW-0695">RNA-directed DNA polymerase</keyword>
<feature type="domain" description="Reverse transcriptase RNase H-like" evidence="7">
    <location>
        <begin position="66"/>
        <end position="143"/>
    </location>
</feature>
<evidence type="ECO:0000256" key="2">
    <source>
        <dbReference type="ARBA" id="ARBA00022695"/>
    </source>
</evidence>
<evidence type="ECO:0000256" key="1">
    <source>
        <dbReference type="ARBA" id="ARBA00022679"/>
    </source>
</evidence>
<gene>
    <name evidence="8" type="ORF">F5878DRAFT_647978</name>
</gene>
<keyword evidence="1" id="KW-0808">Transferase</keyword>
<evidence type="ECO:0000259" key="7">
    <source>
        <dbReference type="Pfam" id="PF17917"/>
    </source>
</evidence>
<dbReference type="Pfam" id="PF17917">
    <property type="entry name" value="RT_RNaseH"/>
    <property type="match status" value="1"/>
</dbReference>
<evidence type="ECO:0000313" key="9">
    <source>
        <dbReference type="Proteomes" id="UP001163846"/>
    </source>
</evidence>
<name>A0AA38U3Q6_9AGAR</name>
<comment type="caution">
    <text evidence="8">The sequence shown here is derived from an EMBL/GenBank/DDBJ whole genome shotgun (WGS) entry which is preliminary data.</text>
</comment>
<feature type="non-terminal residue" evidence="8">
    <location>
        <position position="339"/>
    </location>
</feature>
<dbReference type="EMBL" id="MU807857">
    <property type="protein sequence ID" value="KAJ3831060.1"/>
    <property type="molecule type" value="Genomic_DNA"/>
</dbReference>
<dbReference type="GO" id="GO:0016787">
    <property type="term" value="F:hydrolase activity"/>
    <property type="evidence" value="ECO:0007669"/>
    <property type="project" value="UniProtKB-KW"/>
</dbReference>
<evidence type="ECO:0000256" key="4">
    <source>
        <dbReference type="ARBA" id="ARBA00022759"/>
    </source>
</evidence>
<accession>A0AA38U3Q6</accession>
<evidence type="ECO:0000256" key="6">
    <source>
        <dbReference type="ARBA" id="ARBA00022918"/>
    </source>
</evidence>
<dbReference type="GO" id="GO:0003964">
    <property type="term" value="F:RNA-directed DNA polymerase activity"/>
    <property type="evidence" value="ECO:0007669"/>
    <property type="project" value="UniProtKB-KW"/>
</dbReference>
<keyword evidence="2" id="KW-0548">Nucleotidyltransferase</keyword>
<keyword evidence="5" id="KW-0378">Hydrolase</keyword>
<evidence type="ECO:0000256" key="3">
    <source>
        <dbReference type="ARBA" id="ARBA00022722"/>
    </source>
</evidence>
<dbReference type="InterPro" id="IPR041373">
    <property type="entry name" value="RT_RNaseH"/>
</dbReference>
<keyword evidence="4" id="KW-0255">Endonuclease</keyword>
<dbReference type="SUPFAM" id="SSF56672">
    <property type="entry name" value="DNA/RNA polymerases"/>
    <property type="match status" value="1"/>
</dbReference>
<feature type="non-terminal residue" evidence="8">
    <location>
        <position position="1"/>
    </location>
</feature>
<keyword evidence="3" id="KW-0540">Nuclease</keyword>
<reference evidence="8" key="1">
    <citation type="submission" date="2022-08" db="EMBL/GenBank/DDBJ databases">
        <authorList>
            <consortium name="DOE Joint Genome Institute"/>
            <person name="Min B."/>
            <person name="Riley R."/>
            <person name="Sierra-Patev S."/>
            <person name="Naranjo-Ortiz M."/>
            <person name="Looney B."/>
            <person name="Konkel Z."/>
            <person name="Slot J.C."/>
            <person name="Sakamoto Y."/>
            <person name="Steenwyk J.L."/>
            <person name="Rokas A."/>
            <person name="Carro J."/>
            <person name="Camarero S."/>
            <person name="Ferreira P."/>
            <person name="Molpeceres G."/>
            <person name="Ruiz-Duenas F.J."/>
            <person name="Serrano A."/>
            <person name="Henrissat B."/>
            <person name="Drula E."/>
            <person name="Hughes K.W."/>
            <person name="Mata J.L."/>
            <person name="Ishikawa N.K."/>
            <person name="Vargas-Isla R."/>
            <person name="Ushijima S."/>
            <person name="Smith C.A."/>
            <person name="Ahrendt S."/>
            <person name="Andreopoulos W."/>
            <person name="He G."/>
            <person name="Labutti K."/>
            <person name="Lipzen A."/>
            <person name="Ng V."/>
            <person name="Sandor L."/>
            <person name="Barry K."/>
            <person name="Martinez A.T."/>
            <person name="Xiao Y."/>
            <person name="Gibbons J.G."/>
            <person name="Terashima K."/>
            <person name="Hibbett D.S."/>
            <person name="Grigoriev I.V."/>
        </authorList>
    </citation>
    <scope>NUCLEOTIDE SEQUENCE</scope>
    <source>
        <strain evidence="8">TFB9207</strain>
    </source>
</reference>
<dbReference type="GO" id="GO:0004519">
    <property type="term" value="F:endonuclease activity"/>
    <property type="evidence" value="ECO:0007669"/>
    <property type="project" value="UniProtKB-KW"/>
</dbReference>
<evidence type="ECO:0000256" key="5">
    <source>
        <dbReference type="ARBA" id="ARBA00022801"/>
    </source>
</evidence>
<sequence>IEGGSSGGKVKDSGNCGGARRMDNGALYGDKDTDLARSAKYYGAIDYDTAKKIMRKPRKSDKGLVVVAVDGCYSGAGWGMYQIREKLKRPAGFGSCTFNEREQNYGQPKSELYSVFRAFKELRHWIWGILFRLDHNTISLAQMLRTPDDVPNAPARHCAHKVEDGSAAVGEEPETAGEQEGFWMAREVWRTEGRGTLKAIEKIELQAFRKFYPRKVIQKENAMIMWEGEEVSMEVNVFEVGGTEGEAYVMTEEAKRDKVREDDGNGFWKEIREYLEMGELPKRITTDKDRIAFFKRTRWFFLREGKIWMLPKKGSGALPQMVVENIERRGELLAIAHNE</sequence>
<dbReference type="Proteomes" id="UP001163846">
    <property type="component" value="Unassembled WGS sequence"/>
</dbReference>
<proteinExistence type="predicted"/>
<organism evidence="8 9">
    <name type="scientific">Lentinula raphanica</name>
    <dbReference type="NCBI Taxonomy" id="153919"/>
    <lineage>
        <taxon>Eukaryota</taxon>
        <taxon>Fungi</taxon>
        <taxon>Dikarya</taxon>
        <taxon>Basidiomycota</taxon>
        <taxon>Agaricomycotina</taxon>
        <taxon>Agaricomycetes</taxon>
        <taxon>Agaricomycetidae</taxon>
        <taxon>Agaricales</taxon>
        <taxon>Marasmiineae</taxon>
        <taxon>Omphalotaceae</taxon>
        <taxon>Lentinula</taxon>
    </lineage>
</organism>
<dbReference type="InterPro" id="IPR043502">
    <property type="entry name" value="DNA/RNA_pol_sf"/>
</dbReference>